<keyword evidence="8 18" id="KW-0201">Cytochrome c-type biogenesis</keyword>
<comment type="similarity">
    <text evidence="2 18">Belongs to the thioredoxin family. DsbD subfamily.</text>
</comment>
<dbReference type="CDD" id="cd02953">
    <property type="entry name" value="DsbDgamma"/>
    <property type="match status" value="1"/>
</dbReference>
<dbReference type="PANTHER" id="PTHR32234:SF0">
    <property type="entry name" value="THIOL:DISULFIDE INTERCHANGE PROTEIN DSBD"/>
    <property type="match status" value="1"/>
</dbReference>
<dbReference type="Gene3D" id="2.60.40.1250">
    <property type="entry name" value="Thiol:disulfide interchange protein DsbD, N-terminal domain"/>
    <property type="match status" value="1"/>
</dbReference>
<evidence type="ECO:0000256" key="19">
    <source>
        <dbReference type="SAM" id="MobiDB-lite"/>
    </source>
</evidence>
<dbReference type="EC" id="1.8.1.8" evidence="18"/>
<name>A0A8I2B1F6_PLESH</name>
<feature type="chain" id="PRO_5035020549" description="Thiol:disulfide interchange protein DsbD" evidence="18">
    <location>
        <begin position="21"/>
        <end position="620"/>
    </location>
</feature>
<keyword evidence="15 18" id="KW-0676">Redox-active center</keyword>
<evidence type="ECO:0000256" key="3">
    <source>
        <dbReference type="ARBA" id="ARBA00022448"/>
    </source>
</evidence>
<gene>
    <name evidence="18" type="primary">dsbD</name>
    <name evidence="21" type="ORF">J2R62_05875</name>
</gene>
<feature type="disulfide bond" description="Redox-active" evidence="18">
    <location>
        <begin position="234"/>
        <end position="356"/>
    </location>
</feature>
<keyword evidence="4 18" id="KW-1003">Cell membrane</keyword>
<evidence type="ECO:0000256" key="6">
    <source>
        <dbReference type="ARBA" id="ARBA00022692"/>
    </source>
</evidence>
<feature type="disulfide bond" description="Redox-active" evidence="18">
    <location>
        <begin position="534"/>
        <end position="537"/>
    </location>
</feature>
<dbReference type="InterPro" id="IPR017937">
    <property type="entry name" value="Thioredoxin_CS"/>
</dbReference>
<dbReference type="RefSeq" id="WP_207541817.1">
    <property type="nucleotide sequence ID" value="NZ_JAFNAA010000005.1"/>
</dbReference>
<dbReference type="SUPFAM" id="SSF74863">
    <property type="entry name" value="Thiol:disulfide interchange protein DsbD, N-terminal domain (DsbD-alpha)"/>
    <property type="match status" value="1"/>
</dbReference>
<dbReference type="InterPro" id="IPR036249">
    <property type="entry name" value="Thioredoxin-like_sf"/>
</dbReference>
<evidence type="ECO:0000256" key="13">
    <source>
        <dbReference type="ARBA" id="ARBA00023136"/>
    </source>
</evidence>
<dbReference type="Gene3D" id="3.40.30.10">
    <property type="entry name" value="Glutaredoxin"/>
    <property type="match status" value="1"/>
</dbReference>
<dbReference type="Pfam" id="PF02683">
    <property type="entry name" value="DsbD_TM"/>
    <property type="match status" value="1"/>
</dbReference>
<dbReference type="GO" id="GO:0047134">
    <property type="term" value="F:protein-disulfide reductase [NAD(P)H] activity"/>
    <property type="evidence" value="ECO:0007669"/>
    <property type="project" value="UniProtKB-UniRule"/>
</dbReference>
<evidence type="ECO:0000256" key="5">
    <source>
        <dbReference type="ARBA" id="ARBA00022519"/>
    </source>
</evidence>
<comment type="subcellular location">
    <subcellularLocation>
        <location evidence="1 18">Cell inner membrane</location>
        <topology evidence="1 18">Multi-pass membrane protein</topology>
    </subcellularLocation>
</comment>
<evidence type="ECO:0000256" key="15">
    <source>
        <dbReference type="ARBA" id="ARBA00023284"/>
    </source>
</evidence>
<feature type="signal peptide" evidence="18">
    <location>
        <begin position="1"/>
        <end position="20"/>
    </location>
</feature>
<dbReference type="Proteomes" id="UP000664658">
    <property type="component" value="Unassembled WGS sequence"/>
</dbReference>
<keyword evidence="9 18" id="KW-0249">Electron transport</keyword>
<evidence type="ECO:0000256" key="11">
    <source>
        <dbReference type="ARBA" id="ARBA00023002"/>
    </source>
</evidence>
<dbReference type="InterPro" id="IPR022910">
    <property type="entry name" value="Thiol_diS_interchange_DbsD"/>
</dbReference>
<dbReference type="InterPro" id="IPR035671">
    <property type="entry name" value="DsbD_gamma"/>
</dbReference>
<feature type="disulfide bond" description="Redox-active" evidence="18">
    <location>
        <begin position="124"/>
        <end position="130"/>
    </location>
</feature>
<organism evidence="21 22">
    <name type="scientific">Plesiomonas shigelloides</name>
    <name type="common">Aeromonas shigelloides</name>
    <dbReference type="NCBI Taxonomy" id="703"/>
    <lineage>
        <taxon>Bacteria</taxon>
        <taxon>Pseudomonadati</taxon>
        <taxon>Pseudomonadota</taxon>
        <taxon>Gammaproteobacteria</taxon>
        <taxon>Enterobacterales</taxon>
        <taxon>Enterobacteriaceae</taxon>
        <taxon>Plesiomonas</taxon>
    </lineage>
</organism>
<comment type="catalytic activity">
    <reaction evidence="16 18">
        <text>[protein]-dithiol + NAD(+) = [protein]-disulfide + NADH + H(+)</text>
        <dbReference type="Rhea" id="RHEA:18749"/>
        <dbReference type="Rhea" id="RHEA-COMP:10593"/>
        <dbReference type="Rhea" id="RHEA-COMP:10594"/>
        <dbReference type="ChEBI" id="CHEBI:15378"/>
        <dbReference type="ChEBI" id="CHEBI:29950"/>
        <dbReference type="ChEBI" id="CHEBI:50058"/>
        <dbReference type="ChEBI" id="CHEBI:57540"/>
        <dbReference type="ChEBI" id="CHEBI:57945"/>
        <dbReference type="EC" id="1.8.1.8"/>
    </reaction>
</comment>
<keyword evidence="3 18" id="KW-0813">Transport</keyword>
<keyword evidence="10 18" id="KW-1133">Transmembrane helix</keyword>
<keyword evidence="12 18" id="KW-0520">NAD</keyword>
<feature type="domain" description="Thioredoxin" evidence="20">
    <location>
        <begin position="481"/>
        <end position="620"/>
    </location>
</feature>
<evidence type="ECO:0000256" key="17">
    <source>
        <dbReference type="ARBA" id="ARBA00047804"/>
    </source>
</evidence>
<dbReference type="AlphaFoldDB" id="A0A8I2B1F6"/>
<evidence type="ECO:0000256" key="2">
    <source>
        <dbReference type="ARBA" id="ARBA00007241"/>
    </source>
</evidence>
<evidence type="ECO:0000256" key="7">
    <source>
        <dbReference type="ARBA" id="ARBA00022729"/>
    </source>
</evidence>
<protein>
    <recommendedName>
        <fullName evidence="18">Thiol:disulfide interchange protein DsbD</fullName>
        <ecNumber evidence="18">1.8.1.8</ecNumber>
    </recommendedName>
    <alternativeName>
        <fullName evidence="18">Protein-disulfide reductase</fullName>
        <shortName evidence="18">Disulfide reductase</shortName>
    </alternativeName>
</protein>
<evidence type="ECO:0000256" key="12">
    <source>
        <dbReference type="ARBA" id="ARBA00023027"/>
    </source>
</evidence>
<dbReference type="PANTHER" id="PTHR32234">
    <property type="entry name" value="THIOL:DISULFIDE INTERCHANGE PROTEIN DSBD"/>
    <property type="match status" value="1"/>
</dbReference>
<dbReference type="GO" id="GO:0045454">
    <property type="term" value="P:cell redox homeostasis"/>
    <property type="evidence" value="ECO:0007669"/>
    <property type="project" value="TreeGrafter"/>
</dbReference>
<reference evidence="21" key="1">
    <citation type="submission" date="2021-03" db="EMBL/GenBank/DDBJ databases">
        <title>Plesiomonas shigelloides zfcc0051, isolated from zebrafish feces.</title>
        <authorList>
            <person name="Vanderhoek Z."/>
            <person name="Gaulke C."/>
        </authorList>
    </citation>
    <scope>NUCLEOTIDE SEQUENCE</scope>
    <source>
        <strain evidence="21">Zfcc0051</strain>
    </source>
</reference>
<dbReference type="NCBIfam" id="NF001419">
    <property type="entry name" value="PRK00293.1"/>
    <property type="match status" value="1"/>
</dbReference>
<evidence type="ECO:0000256" key="9">
    <source>
        <dbReference type="ARBA" id="ARBA00022982"/>
    </source>
</evidence>
<evidence type="ECO:0000313" key="22">
    <source>
        <dbReference type="Proteomes" id="UP000664658"/>
    </source>
</evidence>
<dbReference type="InterPro" id="IPR003834">
    <property type="entry name" value="Cyt_c_assmbl_TM_dom"/>
</dbReference>
<keyword evidence="11 18" id="KW-0560">Oxidoreductase</keyword>
<keyword evidence="14 18" id="KW-1015">Disulfide bond</keyword>
<proteinExistence type="inferred from homology"/>
<comment type="catalytic activity">
    <reaction evidence="17 18">
        <text>[protein]-dithiol + NADP(+) = [protein]-disulfide + NADPH + H(+)</text>
        <dbReference type="Rhea" id="RHEA:18753"/>
        <dbReference type="Rhea" id="RHEA-COMP:10593"/>
        <dbReference type="Rhea" id="RHEA-COMP:10594"/>
        <dbReference type="ChEBI" id="CHEBI:15378"/>
        <dbReference type="ChEBI" id="CHEBI:29950"/>
        <dbReference type="ChEBI" id="CHEBI:50058"/>
        <dbReference type="ChEBI" id="CHEBI:57783"/>
        <dbReference type="ChEBI" id="CHEBI:58349"/>
        <dbReference type="EC" id="1.8.1.8"/>
    </reaction>
</comment>
<dbReference type="Pfam" id="PF11412">
    <property type="entry name" value="DsbD_N"/>
    <property type="match status" value="1"/>
</dbReference>
<dbReference type="PROSITE" id="PS00194">
    <property type="entry name" value="THIOREDOXIN_1"/>
    <property type="match status" value="1"/>
</dbReference>
<feature type="transmembrane region" description="Helical" evidence="18">
    <location>
        <begin position="220"/>
        <end position="247"/>
    </location>
</feature>
<dbReference type="Pfam" id="PF13899">
    <property type="entry name" value="Thioredoxin_7"/>
    <property type="match status" value="1"/>
</dbReference>
<dbReference type="FunFam" id="3.40.30.10:FF:000116">
    <property type="entry name" value="Thiol:disulfide interchange protein DsbD"/>
    <property type="match status" value="1"/>
</dbReference>
<evidence type="ECO:0000256" key="8">
    <source>
        <dbReference type="ARBA" id="ARBA00022748"/>
    </source>
</evidence>
<dbReference type="GO" id="GO:0005886">
    <property type="term" value="C:plasma membrane"/>
    <property type="evidence" value="ECO:0007669"/>
    <property type="project" value="UniProtKB-SubCell"/>
</dbReference>
<dbReference type="HAMAP" id="MF_00399">
    <property type="entry name" value="DbsD"/>
    <property type="match status" value="1"/>
</dbReference>
<evidence type="ECO:0000256" key="16">
    <source>
        <dbReference type="ARBA" id="ARBA00047388"/>
    </source>
</evidence>
<evidence type="ECO:0000259" key="20">
    <source>
        <dbReference type="PROSITE" id="PS51352"/>
    </source>
</evidence>
<accession>A0A8I2B1F6</accession>
<feature type="compositionally biased region" description="Low complexity" evidence="19">
    <location>
        <begin position="149"/>
        <end position="158"/>
    </location>
</feature>
<feature type="transmembrane region" description="Helical" evidence="18">
    <location>
        <begin position="338"/>
        <end position="361"/>
    </location>
</feature>
<feature type="transmembrane region" description="Helical" evidence="18">
    <location>
        <begin position="464"/>
        <end position="482"/>
    </location>
</feature>
<evidence type="ECO:0000256" key="1">
    <source>
        <dbReference type="ARBA" id="ARBA00004429"/>
    </source>
</evidence>
<dbReference type="InterPro" id="IPR036929">
    <property type="entry name" value="DsbDN_sf"/>
</dbReference>
<evidence type="ECO:0000256" key="4">
    <source>
        <dbReference type="ARBA" id="ARBA00022475"/>
    </source>
</evidence>
<feature type="transmembrane region" description="Helical" evidence="18">
    <location>
        <begin position="381"/>
        <end position="403"/>
    </location>
</feature>
<feature type="compositionally biased region" description="Polar residues" evidence="19">
    <location>
        <begin position="177"/>
        <end position="194"/>
    </location>
</feature>
<dbReference type="GO" id="GO:0009055">
    <property type="term" value="F:electron transfer activity"/>
    <property type="evidence" value="ECO:0007669"/>
    <property type="project" value="UniProtKB-UniRule"/>
</dbReference>
<feature type="transmembrane region" description="Helical" evidence="18">
    <location>
        <begin position="295"/>
        <end position="317"/>
    </location>
</feature>
<feature type="transmembrane region" description="Helical" evidence="18">
    <location>
        <begin position="259"/>
        <end position="283"/>
    </location>
</feature>
<feature type="region of interest" description="Disordered" evidence="19">
    <location>
        <begin position="149"/>
        <end position="200"/>
    </location>
</feature>
<keyword evidence="6 18" id="KW-0812">Transmembrane</keyword>
<evidence type="ECO:0000256" key="10">
    <source>
        <dbReference type="ARBA" id="ARBA00022989"/>
    </source>
</evidence>
<keyword evidence="5 18" id="KW-0997">Cell inner membrane</keyword>
<evidence type="ECO:0000256" key="14">
    <source>
        <dbReference type="ARBA" id="ARBA00023157"/>
    </source>
</evidence>
<evidence type="ECO:0000256" key="18">
    <source>
        <dbReference type="HAMAP-Rule" id="MF_00399"/>
    </source>
</evidence>
<dbReference type="InterPro" id="IPR028250">
    <property type="entry name" value="DsbDN"/>
</dbReference>
<comment type="function">
    <text evidence="18">Required to facilitate the formation of correct disulfide bonds in some periplasmic proteins and for the assembly of the periplasmic c-type cytochromes. Acts by transferring electrons from cytoplasmic thioredoxin to the periplasm. This transfer involves a cascade of disulfide bond formation and reduction steps.</text>
</comment>
<feature type="transmembrane region" description="Helical" evidence="18">
    <location>
        <begin position="415"/>
        <end position="433"/>
    </location>
</feature>
<dbReference type="EMBL" id="JAFNAA010000005">
    <property type="protein sequence ID" value="MBO1107754.1"/>
    <property type="molecule type" value="Genomic_DNA"/>
</dbReference>
<feature type="transmembrane region" description="Helical" evidence="18">
    <location>
        <begin position="439"/>
        <end position="457"/>
    </location>
</feature>
<dbReference type="PROSITE" id="PS51352">
    <property type="entry name" value="THIOREDOXIN_2"/>
    <property type="match status" value="1"/>
</dbReference>
<sequence precursor="true">MAQRLITLISLLLLSTSALALNLFPKANPQGFVPVDEAFPFDFHQQGNQLELRWQIKDGYYLYRHQLSVSANDATLGDFTLPPGKAHRDEFFGETHIFTAPLTLNIPIAATGQQPSVSVTYQGCAAAGLCYPPETRVVPLNALVTPTPNTVANTPSATLAEPTVAKSVPSMPDAANKPSSATNQSNAEAVSTAGSGALNDNAPEQEQLASRLADNRWAPLLFFVLGLGLAFTPCVLPMFPLLSGVVLGGGQRHSHGRALALSLAYVQGMALTYTLLGLVVAAAGLQFQAALQHPYVLIGLSVLFTLLALSMFGLFSLQLPSALQTRLSLLSGQQRGGSLPGVFLMGAIAGLICSPCTTAPLSGALLYVADSGDLLTGGLTLYLLACGMGLPLVGVALFGNRLLPKSGPWMNQVKTGFGFLLLAMPVFLLSRLLPEVWTLRLWSLLALSALGWLFSTLPAHRRGFLVLRIAALIGMILLARPLQDWVFPPQSATAARELTSTPHFITIRNQAELQQALQQAAGKPVMLDLYADWCVACKEFTKYTFSDAQVQNAFSEMVLLKADVTANNAADQALLRELNVLGLPTLLFFNPQGHEIPQSRVTGFMPASPFLQHLQQRVLQ</sequence>
<evidence type="ECO:0000313" key="21">
    <source>
        <dbReference type="EMBL" id="MBO1107754.1"/>
    </source>
</evidence>
<dbReference type="SUPFAM" id="SSF52833">
    <property type="entry name" value="Thioredoxin-like"/>
    <property type="match status" value="1"/>
</dbReference>
<dbReference type="GO" id="GO:0017004">
    <property type="term" value="P:cytochrome complex assembly"/>
    <property type="evidence" value="ECO:0007669"/>
    <property type="project" value="UniProtKB-UniRule"/>
</dbReference>
<dbReference type="InterPro" id="IPR013766">
    <property type="entry name" value="Thioredoxin_domain"/>
</dbReference>
<keyword evidence="13 18" id="KW-0472">Membrane</keyword>
<keyword evidence="7 18" id="KW-0732">Signal</keyword>
<comment type="caution">
    <text evidence="21">The sequence shown here is derived from an EMBL/GenBank/DDBJ whole genome shotgun (WGS) entry which is preliminary data.</text>
</comment>